<evidence type="ECO:0000313" key="3">
    <source>
        <dbReference type="EMBL" id="PZX19581.1"/>
    </source>
</evidence>
<keyword evidence="4" id="KW-1185">Reference proteome</keyword>
<dbReference type="Proteomes" id="UP000248916">
    <property type="component" value="Unassembled WGS sequence"/>
</dbReference>
<keyword evidence="1" id="KW-0812">Transmembrane</keyword>
<evidence type="ECO:0000256" key="1">
    <source>
        <dbReference type="SAM" id="Phobius"/>
    </source>
</evidence>
<dbReference type="OrthoDB" id="5862062at2"/>
<dbReference type="AlphaFoldDB" id="A0A2W7NGP0"/>
<feature type="transmembrane region" description="Helical" evidence="1">
    <location>
        <begin position="54"/>
        <end position="72"/>
    </location>
</feature>
<protein>
    <submittedName>
        <fullName evidence="3">YrhK-like protein</fullName>
    </submittedName>
</protein>
<proteinExistence type="predicted"/>
<gene>
    <name evidence="3" type="ORF">LX81_00037</name>
</gene>
<feature type="domain" description="YrhK" evidence="2">
    <location>
        <begin position="23"/>
        <end position="77"/>
    </location>
</feature>
<name>A0A2W7NGP0_9RHOB</name>
<evidence type="ECO:0000259" key="2">
    <source>
        <dbReference type="Pfam" id="PF14145"/>
    </source>
</evidence>
<evidence type="ECO:0000313" key="4">
    <source>
        <dbReference type="Proteomes" id="UP000248916"/>
    </source>
</evidence>
<feature type="transmembrane region" description="Helical" evidence="1">
    <location>
        <begin position="20"/>
        <end position="48"/>
    </location>
</feature>
<dbReference type="Pfam" id="PF14145">
    <property type="entry name" value="YrhK"/>
    <property type="match status" value="1"/>
</dbReference>
<sequence>MPWGLFRHENRQKSERSKRFYARVELAYTFIDFSAAILFLAGSVMFFWSSLETPAIWCFVIGSVAFAVKPTLRLFRELKLEAMNDEEALSARE</sequence>
<keyword evidence="1" id="KW-0472">Membrane</keyword>
<dbReference type="InterPro" id="IPR025424">
    <property type="entry name" value="YrhK_domain"/>
</dbReference>
<organism evidence="3 4">
    <name type="scientific">Palleronia aestuarii</name>
    <dbReference type="NCBI Taxonomy" id="568105"/>
    <lineage>
        <taxon>Bacteria</taxon>
        <taxon>Pseudomonadati</taxon>
        <taxon>Pseudomonadota</taxon>
        <taxon>Alphaproteobacteria</taxon>
        <taxon>Rhodobacterales</taxon>
        <taxon>Roseobacteraceae</taxon>
        <taxon>Palleronia</taxon>
    </lineage>
</organism>
<accession>A0A2W7NGP0</accession>
<keyword evidence="1" id="KW-1133">Transmembrane helix</keyword>
<dbReference type="RefSeq" id="WP_111535270.1">
    <property type="nucleotide sequence ID" value="NZ_QKZL01000001.1"/>
</dbReference>
<reference evidence="3 4" key="1">
    <citation type="submission" date="2018-06" db="EMBL/GenBank/DDBJ databases">
        <title>Genomic Encyclopedia of Archaeal and Bacterial Type Strains, Phase II (KMG-II): from individual species to whole genera.</title>
        <authorList>
            <person name="Goeker M."/>
        </authorList>
    </citation>
    <scope>NUCLEOTIDE SEQUENCE [LARGE SCALE GENOMIC DNA]</scope>
    <source>
        <strain evidence="3 4">DSM 22009</strain>
    </source>
</reference>
<dbReference type="EMBL" id="QKZL01000001">
    <property type="protein sequence ID" value="PZX19581.1"/>
    <property type="molecule type" value="Genomic_DNA"/>
</dbReference>
<comment type="caution">
    <text evidence="3">The sequence shown here is derived from an EMBL/GenBank/DDBJ whole genome shotgun (WGS) entry which is preliminary data.</text>
</comment>